<dbReference type="PANTHER" id="PTHR38886:SF1">
    <property type="entry name" value="NACHT-NTPASE AND P-LOOP NTPASES N-TERMINAL DOMAIN-CONTAINING PROTEIN"/>
    <property type="match status" value="1"/>
</dbReference>
<keyword evidence="3" id="KW-1185">Reference proteome</keyword>
<dbReference type="AlphaFoldDB" id="W9CBX5"/>
<dbReference type="HOGENOM" id="CLU_378190_0_0_1"/>
<evidence type="ECO:0000313" key="3">
    <source>
        <dbReference type="Proteomes" id="UP000019487"/>
    </source>
</evidence>
<sequence>MAGFGWSAGDLVAAISVAVKVSKALKDAGGAKEDYRESVAFLESLSVTLQVLHKYYGANLNQNDFSAVEAQMLLIQDPIDAFTKSVKLKYEPELGTQPRAGYRAGLKGVSKKIQWALWMNKESERLSSKISTPLAAIQMRLSIQIISIVSAVPGDISTKIEGVMRTAIPELLEHALAPLRALAKNSRMDQLTASTIIEQKLDLLPDILTRSREPEMEATRTRDNRRSQEMDEHYESLSNKIIQAQNLLQHGIAAVPRQLSITADSVIQELHVLSEATVHRNRLIDHRLENIQKQLCDRERVSNINRRSINVPGSRNQTMPNDNALLEAVEATASGSIRAQSSFYLADNAGRDPWREAGDHFHEFIRLLLHEFYRLFIQLWYVLHVQYYLLGMVGHGPSLPMYGCLDVELTITRPLFTSFLIQLKVMKRCIVRLPSLLSKEDITFIDILGKSRRLPYTTYGNLETFNRFLRAHYQGIPGESKILSREYTITSQDGHLVQGNTWQKYTQPNAVISMAIVLSFNALWGRCPKCGFPVNEKYNFGRAIMTTCSNRDCLLEFCTIAKGVTSSTTDGRKIRFDSASSSSSVEHNTGFNPLSIPTASTITWPKAPFPIWLEVAKSLKKVEYSNMRQKVDALALSSPVNQNIHFTSDAPEPYRHLLHAEKIEIPNRQVSEIETFTELVTARKKEIADLEHYFKRVHCISESPPPCRLCSFKEYRHPDDMWFNGNATSNLSI</sequence>
<dbReference type="Proteomes" id="UP000019487">
    <property type="component" value="Unassembled WGS sequence"/>
</dbReference>
<dbReference type="PANTHER" id="PTHR38886">
    <property type="entry name" value="SESA DOMAIN-CONTAINING PROTEIN"/>
    <property type="match status" value="1"/>
</dbReference>
<proteinExistence type="predicted"/>
<feature type="domain" description="Ubiquitin-like" evidence="1">
    <location>
        <begin position="438"/>
        <end position="518"/>
    </location>
</feature>
<evidence type="ECO:0000259" key="1">
    <source>
        <dbReference type="Pfam" id="PF22893"/>
    </source>
</evidence>
<name>W9CBX5_SCLBF</name>
<dbReference type="EMBL" id="AYSA01000258">
    <property type="protein sequence ID" value="ESZ94272.1"/>
    <property type="molecule type" value="Genomic_DNA"/>
</dbReference>
<dbReference type="OrthoDB" id="3045089at2759"/>
<organism evidence="2 3">
    <name type="scientific">Sclerotinia borealis (strain F-4128)</name>
    <dbReference type="NCBI Taxonomy" id="1432307"/>
    <lineage>
        <taxon>Eukaryota</taxon>
        <taxon>Fungi</taxon>
        <taxon>Dikarya</taxon>
        <taxon>Ascomycota</taxon>
        <taxon>Pezizomycotina</taxon>
        <taxon>Leotiomycetes</taxon>
        <taxon>Helotiales</taxon>
        <taxon>Sclerotiniaceae</taxon>
        <taxon>Sclerotinia</taxon>
    </lineage>
</organism>
<reference evidence="2 3" key="1">
    <citation type="journal article" date="2014" name="Genome Announc.">
        <title>Draft genome sequence of Sclerotinia borealis, a psychrophilic plant pathogenic fungus.</title>
        <authorList>
            <person name="Mardanov A.V."/>
            <person name="Beletsky A.V."/>
            <person name="Kadnikov V.V."/>
            <person name="Ignatov A.N."/>
            <person name="Ravin N.V."/>
        </authorList>
    </citation>
    <scope>NUCLEOTIDE SEQUENCE [LARGE SCALE GENOMIC DNA]</scope>
    <source>
        <strain evidence="3">F-4157</strain>
    </source>
</reference>
<dbReference type="Pfam" id="PF22893">
    <property type="entry name" value="ULD_2"/>
    <property type="match status" value="1"/>
</dbReference>
<comment type="caution">
    <text evidence="2">The sequence shown here is derived from an EMBL/GenBank/DDBJ whole genome shotgun (WGS) entry which is preliminary data.</text>
</comment>
<dbReference type="InterPro" id="IPR054464">
    <property type="entry name" value="ULD_fung"/>
</dbReference>
<protein>
    <recommendedName>
        <fullName evidence="1">Ubiquitin-like domain-containing protein</fullName>
    </recommendedName>
</protein>
<gene>
    <name evidence="2" type="ORF">SBOR_5340</name>
</gene>
<dbReference type="STRING" id="1432307.W9CBX5"/>
<accession>W9CBX5</accession>
<evidence type="ECO:0000313" key="2">
    <source>
        <dbReference type="EMBL" id="ESZ94272.1"/>
    </source>
</evidence>